<keyword evidence="3" id="KW-1185">Reference proteome</keyword>
<dbReference type="OrthoDB" id="5480009at2759"/>
<accession>A0A3N4L5I4</accession>
<evidence type="ECO:0000313" key="2">
    <source>
        <dbReference type="EMBL" id="RPB18147.1"/>
    </source>
</evidence>
<evidence type="ECO:0000256" key="1">
    <source>
        <dbReference type="SAM" id="MobiDB-lite"/>
    </source>
</evidence>
<name>A0A3N4L5I4_9PEZI</name>
<dbReference type="AlphaFoldDB" id="A0A3N4L5I4"/>
<protein>
    <submittedName>
        <fullName evidence="2">Uncharacterized protein</fullName>
    </submittedName>
</protein>
<proteinExistence type="predicted"/>
<sequence length="113" mass="12503">MAPRGQLAYQDEAIRKHIRILCDDVAKKARGSRQAMWVAIHQAWAAHRASHDGEPAVIEPPKWPLPDVEELGQPSTGPSYMPRTAKGKGSAGVKKATIESNAERERVNARKRD</sequence>
<gene>
    <name evidence="2" type="ORF">L211DRAFT_854413</name>
</gene>
<dbReference type="InParanoid" id="A0A3N4L5I4"/>
<feature type="region of interest" description="Disordered" evidence="1">
    <location>
        <begin position="50"/>
        <end position="113"/>
    </location>
</feature>
<organism evidence="2 3">
    <name type="scientific">Terfezia boudieri ATCC MYA-4762</name>
    <dbReference type="NCBI Taxonomy" id="1051890"/>
    <lineage>
        <taxon>Eukaryota</taxon>
        <taxon>Fungi</taxon>
        <taxon>Dikarya</taxon>
        <taxon>Ascomycota</taxon>
        <taxon>Pezizomycotina</taxon>
        <taxon>Pezizomycetes</taxon>
        <taxon>Pezizales</taxon>
        <taxon>Pezizaceae</taxon>
        <taxon>Terfezia</taxon>
    </lineage>
</organism>
<dbReference type="Proteomes" id="UP000267821">
    <property type="component" value="Unassembled WGS sequence"/>
</dbReference>
<reference evidence="2 3" key="1">
    <citation type="journal article" date="2018" name="Nat. Ecol. Evol.">
        <title>Pezizomycetes genomes reveal the molecular basis of ectomycorrhizal truffle lifestyle.</title>
        <authorList>
            <person name="Murat C."/>
            <person name="Payen T."/>
            <person name="Noel B."/>
            <person name="Kuo A."/>
            <person name="Morin E."/>
            <person name="Chen J."/>
            <person name="Kohler A."/>
            <person name="Krizsan K."/>
            <person name="Balestrini R."/>
            <person name="Da Silva C."/>
            <person name="Montanini B."/>
            <person name="Hainaut M."/>
            <person name="Levati E."/>
            <person name="Barry K.W."/>
            <person name="Belfiori B."/>
            <person name="Cichocki N."/>
            <person name="Clum A."/>
            <person name="Dockter R.B."/>
            <person name="Fauchery L."/>
            <person name="Guy J."/>
            <person name="Iotti M."/>
            <person name="Le Tacon F."/>
            <person name="Lindquist E.A."/>
            <person name="Lipzen A."/>
            <person name="Malagnac F."/>
            <person name="Mello A."/>
            <person name="Molinier V."/>
            <person name="Miyauchi S."/>
            <person name="Poulain J."/>
            <person name="Riccioni C."/>
            <person name="Rubini A."/>
            <person name="Sitrit Y."/>
            <person name="Splivallo R."/>
            <person name="Traeger S."/>
            <person name="Wang M."/>
            <person name="Zifcakova L."/>
            <person name="Wipf D."/>
            <person name="Zambonelli A."/>
            <person name="Paolocci F."/>
            <person name="Nowrousian M."/>
            <person name="Ottonello S."/>
            <person name="Baldrian P."/>
            <person name="Spatafora J.W."/>
            <person name="Henrissat B."/>
            <person name="Nagy L.G."/>
            <person name="Aury J.M."/>
            <person name="Wincker P."/>
            <person name="Grigoriev I.V."/>
            <person name="Bonfante P."/>
            <person name="Martin F.M."/>
        </authorList>
    </citation>
    <scope>NUCLEOTIDE SEQUENCE [LARGE SCALE GENOMIC DNA]</scope>
    <source>
        <strain evidence="2 3">ATCC MYA-4762</strain>
    </source>
</reference>
<dbReference type="EMBL" id="ML121682">
    <property type="protein sequence ID" value="RPB18147.1"/>
    <property type="molecule type" value="Genomic_DNA"/>
</dbReference>
<feature type="compositionally biased region" description="Basic and acidic residues" evidence="1">
    <location>
        <begin position="101"/>
        <end position="113"/>
    </location>
</feature>
<evidence type="ECO:0000313" key="3">
    <source>
        <dbReference type="Proteomes" id="UP000267821"/>
    </source>
</evidence>